<dbReference type="Proteomes" id="UP000062788">
    <property type="component" value="Unassembled WGS sequence"/>
</dbReference>
<dbReference type="Pfam" id="PF02668">
    <property type="entry name" value="TauD"/>
    <property type="match status" value="1"/>
</dbReference>
<dbReference type="GO" id="GO:0046872">
    <property type="term" value="F:metal ion binding"/>
    <property type="evidence" value="ECO:0007669"/>
    <property type="project" value="UniProtKB-KW"/>
</dbReference>
<evidence type="ECO:0000313" key="7">
    <source>
        <dbReference type="EMBL" id="KVE28500.1"/>
    </source>
</evidence>
<sequence>MQVVDIAPAIGARISGMRIDRLGPDEFGKIMQVLLDRHVVCIDGREALNPDAHLSFARRLGTIAEYPFGKPLNGYPGIFRIVKERDSTSNFGGVWHTDSPYHAIPPAYTVLCGVDIPHHGGDTLVANMCAAYDALPADMKERIASLDGIFTASKVHGSGTPRFSIGDVQRIDNRSRADQTYIHPIVRTHPSTGRNGLYVSACHMTGIVGMSVLESDQLIKQLSQQIVDTRFVGRVRWTRGLLVVIDNRCVQHYALNDYHGQRREIHRVLVSDGIAPSRARQREASHAISH</sequence>
<dbReference type="RefSeq" id="WP_059514578.1">
    <property type="nucleotide sequence ID" value="NZ_LOWA01000018.1"/>
</dbReference>
<protein>
    <recommendedName>
        <fullName evidence="6">TauD/TfdA-like domain-containing protein</fullName>
    </recommendedName>
</protein>
<dbReference type="PANTHER" id="PTHR30468">
    <property type="entry name" value="ALPHA-KETOGLUTARATE-DEPENDENT SULFONATE DIOXYGENASE"/>
    <property type="match status" value="1"/>
</dbReference>
<dbReference type="EMBL" id="LOWA01000018">
    <property type="protein sequence ID" value="KVE28500.1"/>
    <property type="molecule type" value="Genomic_DNA"/>
</dbReference>
<keyword evidence="2" id="KW-0479">Metal-binding</keyword>
<evidence type="ECO:0000259" key="6">
    <source>
        <dbReference type="Pfam" id="PF02668"/>
    </source>
</evidence>
<organism evidence="7 8">
    <name type="scientific">Burkholderia singularis</name>
    <dbReference type="NCBI Taxonomy" id="1503053"/>
    <lineage>
        <taxon>Bacteria</taxon>
        <taxon>Pseudomonadati</taxon>
        <taxon>Pseudomonadota</taxon>
        <taxon>Betaproteobacteria</taxon>
        <taxon>Burkholderiales</taxon>
        <taxon>Burkholderiaceae</taxon>
        <taxon>Burkholderia</taxon>
        <taxon>pseudomallei group</taxon>
    </lineage>
</organism>
<dbReference type="GO" id="GO:0005737">
    <property type="term" value="C:cytoplasm"/>
    <property type="evidence" value="ECO:0007669"/>
    <property type="project" value="TreeGrafter"/>
</dbReference>
<evidence type="ECO:0000313" key="8">
    <source>
        <dbReference type="Proteomes" id="UP000062788"/>
    </source>
</evidence>
<keyword evidence="3" id="KW-0223">Dioxygenase</keyword>
<dbReference type="GO" id="GO:0016706">
    <property type="term" value="F:2-oxoglutarate-dependent dioxygenase activity"/>
    <property type="evidence" value="ECO:0007669"/>
    <property type="project" value="TreeGrafter"/>
</dbReference>
<keyword evidence="8" id="KW-1185">Reference proteome</keyword>
<reference evidence="7 8" key="1">
    <citation type="submission" date="2015-11" db="EMBL/GenBank/DDBJ databases">
        <title>Expanding the genomic diversity of Burkholderia species for the development of highly accurate diagnostics.</title>
        <authorList>
            <person name="Sahl J."/>
            <person name="Keim P."/>
            <person name="Wagner D."/>
        </authorList>
    </citation>
    <scope>NUCLEOTIDE SEQUENCE [LARGE SCALE GENOMIC DNA]</scope>
    <source>
        <strain evidence="7 8">TSV85</strain>
    </source>
</reference>
<comment type="similarity">
    <text evidence="1">Belongs to the TfdA dioxygenase family.</text>
</comment>
<accession>A0A103E526</accession>
<dbReference type="SUPFAM" id="SSF51197">
    <property type="entry name" value="Clavaminate synthase-like"/>
    <property type="match status" value="1"/>
</dbReference>
<evidence type="ECO:0000256" key="4">
    <source>
        <dbReference type="ARBA" id="ARBA00023002"/>
    </source>
</evidence>
<name>A0A103E526_9BURK</name>
<comment type="caution">
    <text evidence="7">The sequence shown here is derived from an EMBL/GenBank/DDBJ whole genome shotgun (WGS) entry which is preliminary data.</text>
</comment>
<proteinExistence type="inferred from homology"/>
<dbReference type="InterPro" id="IPR051323">
    <property type="entry name" value="AtsK-like"/>
</dbReference>
<feature type="domain" description="TauD/TfdA-like" evidence="6">
    <location>
        <begin position="4"/>
        <end position="268"/>
    </location>
</feature>
<dbReference type="OrthoDB" id="581608at2"/>
<keyword evidence="4" id="KW-0560">Oxidoreductase</keyword>
<dbReference type="PANTHER" id="PTHR30468:SF1">
    <property type="entry name" value="ALPHA-KETOGLUTARATE-DEPENDENT SULFONATE DIOXYGENASE"/>
    <property type="match status" value="1"/>
</dbReference>
<evidence type="ECO:0000256" key="5">
    <source>
        <dbReference type="ARBA" id="ARBA00023004"/>
    </source>
</evidence>
<evidence type="ECO:0000256" key="1">
    <source>
        <dbReference type="ARBA" id="ARBA00005896"/>
    </source>
</evidence>
<dbReference type="Gene3D" id="3.60.130.10">
    <property type="entry name" value="Clavaminate synthase-like"/>
    <property type="match status" value="1"/>
</dbReference>
<evidence type="ECO:0000256" key="3">
    <source>
        <dbReference type="ARBA" id="ARBA00022964"/>
    </source>
</evidence>
<gene>
    <name evidence="7" type="ORF">WS67_07055</name>
</gene>
<dbReference type="InterPro" id="IPR003819">
    <property type="entry name" value="TauD/TfdA-like"/>
</dbReference>
<keyword evidence="5" id="KW-0408">Iron</keyword>
<evidence type="ECO:0000256" key="2">
    <source>
        <dbReference type="ARBA" id="ARBA00022723"/>
    </source>
</evidence>
<dbReference type="InterPro" id="IPR042098">
    <property type="entry name" value="TauD-like_sf"/>
</dbReference>
<dbReference type="AlphaFoldDB" id="A0A103E526"/>